<name>A0A553ZGZ0_9ACTN</name>
<protein>
    <recommendedName>
        <fullName evidence="4">SH3 domain-containing protein</fullName>
    </recommendedName>
</protein>
<accession>A0A553ZGZ0</accession>
<dbReference type="Proteomes" id="UP000320888">
    <property type="component" value="Unassembled WGS sequence"/>
</dbReference>
<organism evidence="2 3">
    <name type="scientific">Streptomyces benahoarensis</name>
    <dbReference type="NCBI Taxonomy" id="2595054"/>
    <lineage>
        <taxon>Bacteria</taxon>
        <taxon>Bacillati</taxon>
        <taxon>Actinomycetota</taxon>
        <taxon>Actinomycetes</taxon>
        <taxon>Kitasatosporales</taxon>
        <taxon>Streptomycetaceae</taxon>
        <taxon>Streptomyces</taxon>
    </lineage>
</organism>
<dbReference type="RefSeq" id="WP_143942757.1">
    <property type="nucleotide sequence ID" value="NZ_VKLS01000136.1"/>
</dbReference>
<evidence type="ECO:0000256" key="1">
    <source>
        <dbReference type="SAM" id="SignalP"/>
    </source>
</evidence>
<dbReference type="EMBL" id="VKLS01000136">
    <property type="protein sequence ID" value="TSB40735.1"/>
    <property type="molecule type" value="Genomic_DNA"/>
</dbReference>
<comment type="caution">
    <text evidence="2">The sequence shown here is derived from an EMBL/GenBank/DDBJ whole genome shotgun (WGS) entry which is preliminary data.</text>
</comment>
<gene>
    <name evidence="2" type="ORF">FNZ23_13530</name>
</gene>
<evidence type="ECO:0008006" key="4">
    <source>
        <dbReference type="Google" id="ProtNLM"/>
    </source>
</evidence>
<sequence>MFSTQKRAAALLIAGAAATGALAMAPAASATPSDVHAAGSGIVKGSATLWAKDVNAHQKPYVSSKVTARHLGGTVPVKCQKKGGNVSYHGYKNNWWVNVPGKGWVSAVFFKDGANWKPVPGVRGC</sequence>
<keyword evidence="3" id="KW-1185">Reference proteome</keyword>
<evidence type="ECO:0000313" key="3">
    <source>
        <dbReference type="Proteomes" id="UP000320888"/>
    </source>
</evidence>
<keyword evidence="1" id="KW-0732">Signal</keyword>
<dbReference type="AlphaFoldDB" id="A0A553ZGZ0"/>
<reference evidence="2 3" key="1">
    <citation type="submission" date="2019-07" db="EMBL/GenBank/DDBJ databases">
        <title>Draft genome for Streptomyces benahoarensis MZ03-48.</title>
        <authorList>
            <person name="Gonzalez-Pimentel J.L."/>
        </authorList>
    </citation>
    <scope>NUCLEOTIDE SEQUENCE [LARGE SCALE GENOMIC DNA]</scope>
    <source>
        <strain evidence="2 3">MZ03-48</strain>
    </source>
</reference>
<proteinExistence type="predicted"/>
<evidence type="ECO:0000313" key="2">
    <source>
        <dbReference type="EMBL" id="TSB40735.1"/>
    </source>
</evidence>
<feature type="chain" id="PRO_5038580993" description="SH3 domain-containing protein" evidence="1">
    <location>
        <begin position="24"/>
        <end position="125"/>
    </location>
</feature>
<feature type="signal peptide" evidence="1">
    <location>
        <begin position="1"/>
        <end position="23"/>
    </location>
</feature>